<dbReference type="Pfam" id="PF05949">
    <property type="entry name" value="DUF881"/>
    <property type="match status" value="1"/>
</dbReference>
<reference evidence="4 5" key="1">
    <citation type="submission" date="2018-11" db="EMBL/GenBank/DDBJ databases">
        <title>Complete genome sequencing of the Actinobacteria Serinibacter sp. K3-2.</title>
        <authorList>
            <person name="Rakitin A.L."/>
            <person name="Beletsky A.V."/>
            <person name="Mardanov A.V."/>
            <person name="Ravin N.V."/>
            <person name="Gromova A.S."/>
            <person name="Filippova S.N."/>
            <person name="Gal'Chenko V.F."/>
        </authorList>
    </citation>
    <scope>NUCLEOTIDE SEQUENCE [LARGE SCALE GENOMIC DNA]</scope>
    <source>
        <strain evidence="4 5">K3-2</strain>
    </source>
</reference>
<dbReference type="InterPro" id="IPR010273">
    <property type="entry name" value="DUF881"/>
</dbReference>
<evidence type="ECO:0000256" key="1">
    <source>
        <dbReference type="ARBA" id="ARBA00009108"/>
    </source>
</evidence>
<evidence type="ECO:0008006" key="6">
    <source>
        <dbReference type="Google" id="ProtNLM"/>
    </source>
</evidence>
<proteinExistence type="inferred from homology"/>
<dbReference type="Proteomes" id="UP000297318">
    <property type="component" value="Unassembled WGS sequence"/>
</dbReference>
<dbReference type="PANTHER" id="PTHR37313:SF1">
    <property type="entry name" value="UPF0749 PROTEIN RV1823"/>
    <property type="match status" value="1"/>
</dbReference>
<dbReference type="GO" id="GO:0005886">
    <property type="term" value="C:plasma membrane"/>
    <property type="evidence" value="ECO:0007669"/>
    <property type="project" value="TreeGrafter"/>
</dbReference>
<keyword evidence="3" id="KW-0472">Membrane</keyword>
<protein>
    <recommendedName>
        <fullName evidence="6">DUF881 domain-containing protein</fullName>
    </recommendedName>
</protein>
<keyword evidence="5" id="KW-1185">Reference proteome</keyword>
<dbReference type="EMBL" id="RHPJ01000003">
    <property type="protein sequence ID" value="TGO04653.1"/>
    <property type="molecule type" value="Genomic_DNA"/>
</dbReference>
<evidence type="ECO:0000313" key="4">
    <source>
        <dbReference type="EMBL" id="TGO04653.1"/>
    </source>
</evidence>
<evidence type="ECO:0000256" key="3">
    <source>
        <dbReference type="SAM" id="Phobius"/>
    </source>
</evidence>
<evidence type="ECO:0000313" key="5">
    <source>
        <dbReference type="Proteomes" id="UP000297318"/>
    </source>
</evidence>
<sequence length="309" mass="32003">MGADRAGSDVAVVRRPDASMTLLREVTETPLDPAYADAARRRRQGHVRGRARRAERVGTAVVALLLGVGLTTAITTLREPTDVRDRARELLVSQVTERTTLQNTLTEDNAALAGEITTLSASALSTSDPALVAQLEVLGIVSGVTPVEGDAFALTLTDSQQATEDPGAYPEERVQAIDLQIVVNALWAGGAEAISVNGTRVSGSGAIRGAGSAILVDLVPVTSPYEIAAIGDVDAIRRSVTSSTAASHLSLLRDRYRIGVTSGTREDTVMPGARTTTPRFAVPVGSGETDGQDGPSDVDAPGGAGGELQ</sequence>
<comment type="caution">
    <text evidence="4">The sequence shown here is derived from an EMBL/GenBank/DDBJ whole genome shotgun (WGS) entry which is preliminary data.</text>
</comment>
<name>A0A4Z1E2H3_9MICO</name>
<dbReference type="AlphaFoldDB" id="A0A4Z1E2H3"/>
<feature type="region of interest" description="Disordered" evidence="2">
    <location>
        <begin position="265"/>
        <end position="309"/>
    </location>
</feature>
<keyword evidence="3" id="KW-0812">Transmembrane</keyword>
<evidence type="ECO:0000256" key="2">
    <source>
        <dbReference type="SAM" id="MobiDB-lite"/>
    </source>
</evidence>
<dbReference type="PANTHER" id="PTHR37313">
    <property type="entry name" value="UPF0749 PROTEIN RV1825"/>
    <property type="match status" value="1"/>
</dbReference>
<feature type="transmembrane region" description="Helical" evidence="3">
    <location>
        <begin position="57"/>
        <end position="77"/>
    </location>
</feature>
<gene>
    <name evidence="4" type="ORF">SERN_2246</name>
</gene>
<dbReference type="Gene3D" id="3.30.70.1880">
    <property type="entry name" value="Protein of unknown function DUF881"/>
    <property type="match status" value="1"/>
</dbReference>
<dbReference type="OrthoDB" id="3218134at2"/>
<accession>A0A4Z1E2H3</accession>
<organism evidence="4 5">
    <name type="scientific">Serinibacter arcticus</name>
    <dbReference type="NCBI Taxonomy" id="1655435"/>
    <lineage>
        <taxon>Bacteria</taxon>
        <taxon>Bacillati</taxon>
        <taxon>Actinomycetota</taxon>
        <taxon>Actinomycetes</taxon>
        <taxon>Micrococcales</taxon>
        <taxon>Beutenbergiaceae</taxon>
        <taxon>Serinibacter</taxon>
    </lineage>
</organism>
<keyword evidence="3" id="KW-1133">Transmembrane helix</keyword>
<dbReference type="RefSeq" id="WP_135850223.1">
    <property type="nucleotide sequence ID" value="NZ_RHPJ01000003.1"/>
</dbReference>
<comment type="similarity">
    <text evidence="1">Belongs to the UPF0749 family.</text>
</comment>